<dbReference type="InterPro" id="IPR012349">
    <property type="entry name" value="Split_barrel_FMN-bd"/>
</dbReference>
<protein>
    <submittedName>
        <fullName evidence="1">Pyridoxamine 5'-phosphate oxidase family protein</fullName>
    </submittedName>
</protein>
<reference evidence="1 2" key="1">
    <citation type="submission" date="2018-10" db="EMBL/GenBank/DDBJ databases">
        <title>Co-occurring genomic capacity for anaerobic methane metabolism and dissimilatory sulfite reduction discovered in the Korarchaeota.</title>
        <authorList>
            <person name="Mckay L.J."/>
            <person name="Dlakic M."/>
            <person name="Fields M.W."/>
            <person name="Delmont T.O."/>
            <person name="Eren A.M."/>
            <person name="Jay Z.J."/>
            <person name="Klingelsmith K.B."/>
            <person name="Rusch D.B."/>
            <person name="Inskeep W.P."/>
        </authorList>
    </citation>
    <scope>NUCLEOTIDE SEQUENCE [LARGE SCALE GENOMIC DNA]</scope>
    <source>
        <strain evidence="1 2">WS</strain>
    </source>
</reference>
<dbReference type="Gene3D" id="2.30.110.10">
    <property type="entry name" value="Electron Transport, Fmn-binding Protein, Chain A"/>
    <property type="match status" value="1"/>
</dbReference>
<dbReference type="Pfam" id="PF12900">
    <property type="entry name" value="Pyridox_ox_2"/>
    <property type="match status" value="1"/>
</dbReference>
<dbReference type="SUPFAM" id="SSF50475">
    <property type="entry name" value="FMN-binding split barrel"/>
    <property type="match status" value="1"/>
</dbReference>
<dbReference type="EMBL" id="RCOR01000042">
    <property type="protein sequence ID" value="RSN67726.1"/>
    <property type="molecule type" value="Genomic_DNA"/>
</dbReference>
<name>A0A429G1Q5_9CREN</name>
<evidence type="ECO:0000313" key="1">
    <source>
        <dbReference type="EMBL" id="RSN67726.1"/>
    </source>
</evidence>
<dbReference type="InterPro" id="IPR024747">
    <property type="entry name" value="Pyridox_Oxase-rel"/>
</dbReference>
<dbReference type="Proteomes" id="UP000278149">
    <property type="component" value="Unassembled WGS sequence"/>
</dbReference>
<proteinExistence type="predicted"/>
<dbReference type="AlphaFoldDB" id="A0A429G1Q5"/>
<accession>A0A429G1Q5</accession>
<dbReference type="RefSeq" id="WP_125742597.1">
    <property type="nucleotide sequence ID" value="NZ_RCOR01000042.1"/>
</dbReference>
<organism evidence="1 2">
    <name type="scientific">Candidatus Korarchaeum cryptofilum</name>
    <dbReference type="NCBI Taxonomy" id="498846"/>
    <lineage>
        <taxon>Archaea</taxon>
        <taxon>Thermoproteota</taxon>
        <taxon>Candidatus Korarchaeia</taxon>
        <taxon>Candidatus Korarchaeales</taxon>
        <taxon>Candidatus Korarchaeaceae</taxon>
        <taxon>Candidatus Korarchaeum</taxon>
    </lineage>
</organism>
<comment type="caution">
    <text evidence="1">The sequence shown here is derived from an EMBL/GenBank/DDBJ whole genome shotgun (WGS) entry which is preliminary data.</text>
</comment>
<sequence length="149" mass="17164">MRRTDKEMKDGIEEVLRRAKICRIAMCDGGVPYCVPVIFCYSDGFIYIHSAREGRKIDILRRSSLVCFETEIDISLIRSGSPCKWTLAYKSVIGVGRASFVEDREEKRKALNCIIKKYSNEDFEISNEDLDKVEVIRIEIEEMSGKRSP</sequence>
<dbReference type="PANTHER" id="PTHR34071">
    <property type="entry name" value="5-NITROIMIDAZOLE ANTIBIOTICS RESISTANCE PROTEIN, NIMA-FAMILY-RELATED PROTEIN-RELATED"/>
    <property type="match status" value="1"/>
</dbReference>
<dbReference type="PANTHER" id="PTHR34071:SF2">
    <property type="entry name" value="FLAVIN-NUCLEOTIDE-BINDING PROTEIN"/>
    <property type="match status" value="1"/>
</dbReference>
<evidence type="ECO:0000313" key="2">
    <source>
        <dbReference type="Proteomes" id="UP000278149"/>
    </source>
</evidence>
<gene>
    <name evidence="1" type="ORF">D9Q81_07990</name>
</gene>